<keyword evidence="2" id="KW-1185">Reference proteome</keyword>
<dbReference type="GeneID" id="30144709"/>
<evidence type="ECO:0000313" key="2">
    <source>
        <dbReference type="Proteomes" id="UP000094336"/>
    </source>
</evidence>
<dbReference type="RefSeq" id="XP_018987232.1">
    <property type="nucleotide sequence ID" value="XM_019126855.1"/>
</dbReference>
<evidence type="ECO:0000313" key="1">
    <source>
        <dbReference type="EMBL" id="ODQ81904.1"/>
    </source>
</evidence>
<dbReference type="Proteomes" id="UP000094336">
    <property type="component" value="Unassembled WGS sequence"/>
</dbReference>
<dbReference type="EMBL" id="KV454427">
    <property type="protein sequence ID" value="ODQ81904.1"/>
    <property type="molecule type" value="Genomic_DNA"/>
</dbReference>
<dbReference type="AlphaFoldDB" id="A0A1E3QWL0"/>
<name>A0A1E3QWL0_9ASCO</name>
<reference evidence="2" key="1">
    <citation type="submission" date="2016-05" db="EMBL/GenBank/DDBJ databases">
        <title>Comparative genomics of biotechnologically important yeasts.</title>
        <authorList>
            <consortium name="DOE Joint Genome Institute"/>
            <person name="Riley R."/>
            <person name="Haridas S."/>
            <person name="Wolfe K.H."/>
            <person name="Lopes M.R."/>
            <person name="Hittinger C.T."/>
            <person name="Goker M."/>
            <person name="Salamov A."/>
            <person name="Wisecaver J."/>
            <person name="Long T.M."/>
            <person name="Aerts A.L."/>
            <person name="Barry K."/>
            <person name="Choi C."/>
            <person name="Clum A."/>
            <person name="Coughlan A.Y."/>
            <person name="Deshpande S."/>
            <person name="Douglass A.P."/>
            <person name="Hanson S.J."/>
            <person name="Klenk H.-P."/>
            <person name="Labutti K."/>
            <person name="Lapidus A."/>
            <person name="Lindquist E."/>
            <person name="Lipzen A."/>
            <person name="Meier-Kolthoff J.P."/>
            <person name="Ohm R.A."/>
            <person name="Otillar R.P."/>
            <person name="Pangilinan J."/>
            <person name="Peng Y."/>
            <person name="Rokas A."/>
            <person name="Rosa C.A."/>
            <person name="Scheuner C."/>
            <person name="Sibirny A.A."/>
            <person name="Slot J.C."/>
            <person name="Stielow J.B."/>
            <person name="Sun H."/>
            <person name="Kurtzman C.P."/>
            <person name="Blackwell M."/>
            <person name="Grigoriev I.V."/>
            <person name="Jeffries T.W."/>
        </authorList>
    </citation>
    <scope>NUCLEOTIDE SEQUENCE [LARGE SCALE GENOMIC DNA]</scope>
    <source>
        <strain evidence="2">NRRL Y-12698</strain>
    </source>
</reference>
<gene>
    <name evidence="1" type="ORF">BABINDRAFT_113030</name>
</gene>
<proteinExistence type="predicted"/>
<organism evidence="1 2">
    <name type="scientific">Babjeviella inositovora NRRL Y-12698</name>
    <dbReference type="NCBI Taxonomy" id="984486"/>
    <lineage>
        <taxon>Eukaryota</taxon>
        <taxon>Fungi</taxon>
        <taxon>Dikarya</taxon>
        <taxon>Ascomycota</taxon>
        <taxon>Saccharomycotina</taxon>
        <taxon>Pichiomycetes</taxon>
        <taxon>Serinales incertae sedis</taxon>
        <taxon>Babjeviella</taxon>
    </lineage>
</organism>
<accession>A0A1E3QWL0</accession>
<protein>
    <submittedName>
        <fullName evidence="1">Uncharacterized protein</fullName>
    </submittedName>
</protein>
<sequence length="97" mass="10900">MSFHSPQLPDVGVREPPELLDSPFASASGAKYKSCFCIERLSFRWLARNRISIHLVTSVVANVIRKSPLSRPFNHTIPANTASNKLGMFYMNYSRAT</sequence>